<keyword evidence="6" id="KW-0460">Magnesium</keyword>
<evidence type="ECO:0000256" key="2">
    <source>
        <dbReference type="ARBA" id="ARBA00011971"/>
    </source>
</evidence>
<sequence length="212" mass="23441">MSDLHISLQFVSPDQRIQRIQEEKEELFRILYERSFLYRPDRPFTLSSGRQSPVYLDGKKTTLGHPRAQFLVGDLLYQMIAPFSPEGVGGLTLGADPISVAVSLVSGLYRHPIPSFVVRKEAKDHGTRNPIEGDLAPGSRVVVVEDVVTTGASGMKAVKACQDAGHRVLKVISLVDREEGGRALFEGAGLPFESLFSLKKFIEYDVEVRGTR</sequence>
<accession>A0A094WGP2</accession>
<dbReference type="AlphaFoldDB" id="A0A094WGP2"/>
<feature type="binding site" evidence="6">
    <location>
        <position position="119"/>
    </location>
    <ligand>
        <name>5-phospho-alpha-D-ribose 1-diphosphate</name>
        <dbReference type="ChEBI" id="CHEBI:58017"/>
        <note>ligand shared between dimeric partners</note>
    </ligand>
</feature>
<comment type="caution">
    <text evidence="7">The sequence shown here is derived from an EMBL/GenBank/DDBJ whole genome shotgun (WGS) entry which is preliminary data.</text>
</comment>
<feature type="binding site" description="in other chain" evidence="6">
    <location>
        <position position="120"/>
    </location>
    <ligand>
        <name>5-phospho-alpha-D-ribose 1-diphosphate</name>
        <dbReference type="ChEBI" id="CHEBI:58017"/>
        <note>ligand shared between dimeric partners</note>
    </ligand>
</feature>
<feature type="binding site" evidence="6">
    <location>
        <position position="149"/>
    </location>
    <ligand>
        <name>orotate</name>
        <dbReference type="ChEBI" id="CHEBI:30839"/>
    </ligand>
</feature>
<organism evidence="7 8">
    <name type="scientific">Leptospirillum ferriphilum</name>
    <dbReference type="NCBI Taxonomy" id="178606"/>
    <lineage>
        <taxon>Bacteria</taxon>
        <taxon>Pseudomonadati</taxon>
        <taxon>Nitrospirota</taxon>
        <taxon>Nitrospiria</taxon>
        <taxon>Nitrospirales</taxon>
        <taxon>Nitrospiraceae</taxon>
        <taxon>Leptospirillum</taxon>
    </lineage>
</organism>
<comment type="similarity">
    <text evidence="6">Belongs to the purine/pyrimidine phosphoribosyltransferase family. PyrE subfamily.</text>
</comment>
<feature type="binding site" evidence="6">
    <location>
        <position position="123"/>
    </location>
    <ligand>
        <name>5-phospho-alpha-D-ribose 1-diphosphate</name>
        <dbReference type="ChEBI" id="CHEBI:58017"/>
        <note>ligand shared between dimeric partners</note>
    </ligand>
</feature>
<evidence type="ECO:0000256" key="5">
    <source>
        <dbReference type="ARBA" id="ARBA00022975"/>
    </source>
</evidence>
<dbReference type="EMBL" id="JPGK01000001">
    <property type="protein sequence ID" value="KGA94827.1"/>
    <property type="molecule type" value="Genomic_DNA"/>
</dbReference>
<dbReference type="PANTHER" id="PTHR19278:SF9">
    <property type="entry name" value="URIDINE 5'-MONOPHOSPHATE SYNTHASE"/>
    <property type="match status" value="1"/>
</dbReference>
<dbReference type="CDD" id="cd06223">
    <property type="entry name" value="PRTases_typeI"/>
    <property type="match status" value="1"/>
</dbReference>
<protein>
    <recommendedName>
        <fullName evidence="2 6">Orotate phosphoribosyltransferase</fullName>
        <shortName evidence="6">OPRT</shortName>
        <shortName evidence="6">OPRTase</shortName>
        <ecNumber evidence="2 6">2.4.2.10</ecNumber>
    </recommendedName>
</protein>
<dbReference type="PATRIC" id="fig|178606.4.peg.38"/>
<keyword evidence="4 6" id="KW-0808">Transferase</keyword>
<comment type="cofactor">
    <cofactor evidence="6">
        <name>Mg(2+)</name>
        <dbReference type="ChEBI" id="CHEBI:18420"/>
    </cofactor>
</comment>
<dbReference type="InterPro" id="IPR023031">
    <property type="entry name" value="OPRT"/>
</dbReference>
<comment type="catalytic activity">
    <reaction evidence="6">
        <text>orotidine 5'-phosphate + diphosphate = orotate + 5-phospho-alpha-D-ribose 1-diphosphate</text>
        <dbReference type="Rhea" id="RHEA:10380"/>
        <dbReference type="ChEBI" id="CHEBI:30839"/>
        <dbReference type="ChEBI" id="CHEBI:33019"/>
        <dbReference type="ChEBI" id="CHEBI:57538"/>
        <dbReference type="ChEBI" id="CHEBI:58017"/>
        <dbReference type="EC" id="2.4.2.10"/>
    </reaction>
</comment>
<dbReference type="PANTHER" id="PTHR19278">
    <property type="entry name" value="OROTATE PHOSPHORIBOSYLTRANSFERASE"/>
    <property type="match status" value="1"/>
</dbReference>
<evidence type="ECO:0000256" key="6">
    <source>
        <dbReference type="HAMAP-Rule" id="MF_01208"/>
    </source>
</evidence>
<feature type="binding site" description="in other chain" evidence="6">
    <location>
        <begin position="145"/>
        <end position="153"/>
    </location>
    <ligand>
        <name>5-phospho-alpha-D-ribose 1-diphosphate</name>
        <dbReference type="ChEBI" id="CHEBI:58017"/>
        <note>ligand shared between dimeric partners</note>
    </ligand>
</feature>
<dbReference type="SUPFAM" id="SSF53271">
    <property type="entry name" value="PRTase-like"/>
    <property type="match status" value="1"/>
</dbReference>
<dbReference type="EC" id="2.4.2.10" evidence="2 6"/>
<evidence type="ECO:0000256" key="3">
    <source>
        <dbReference type="ARBA" id="ARBA00022676"/>
    </source>
</evidence>
<dbReference type="RefSeq" id="WP_081938042.1">
    <property type="nucleotide sequence ID" value="NZ_JBPKCJ010000002.1"/>
</dbReference>
<feature type="binding site" evidence="6">
    <location>
        <position position="177"/>
    </location>
    <ligand>
        <name>orotate</name>
        <dbReference type="ChEBI" id="CHEBI:30839"/>
    </ligand>
</feature>
<feature type="binding site" evidence="6">
    <location>
        <position position="125"/>
    </location>
    <ligand>
        <name>5-phospho-alpha-D-ribose 1-diphosphate</name>
        <dbReference type="ChEBI" id="CHEBI:58017"/>
        <note>ligand shared between dimeric partners</note>
    </ligand>
</feature>
<dbReference type="InterPro" id="IPR004467">
    <property type="entry name" value="Or_phspho_trans_dom"/>
</dbReference>
<evidence type="ECO:0000256" key="1">
    <source>
        <dbReference type="ARBA" id="ARBA00004889"/>
    </source>
</evidence>
<dbReference type="NCBIfam" id="TIGR00336">
    <property type="entry name" value="pyrE"/>
    <property type="match status" value="1"/>
</dbReference>
<dbReference type="Proteomes" id="UP000029452">
    <property type="component" value="Unassembled WGS sequence"/>
</dbReference>
<dbReference type="OrthoDB" id="9802134at2"/>
<reference evidence="7 8" key="1">
    <citation type="submission" date="2014-06" db="EMBL/GenBank/DDBJ databases">
        <title>Draft genome sequence of iron oxidizing acidophile Leptospirillum ferriphilum DSM14647.</title>
        <authorList>
            <person name="Cardenas J.P."/>
            <person name="Lazcano M."/>
            <person name="Ossandon F.J."/>
            <person name="Corbett M."/>
            <person name="Holmes D.S."/>
            <person name="Watkin E."/>
        </authorList>
    </citation>
    <scope>NUCLEOTIDE SEQUENCE [LARGE SCALE GENOMIC DNA]</scope>
    <source>
        <strain evidence="7 8">DSM 14647</strain>
    </source>
</reference>
<proteinExistence type="inferred from homology"/>
<keyword evidence="5 6" id="KW-0665">Pyrimidine biosynthesis</keyword>
<dbReference type="GO" id="GO:0000287">
    <property type="term" value="F:magnesium ion binding"/>
    <property type="evidence" value="ECO:0007669"/>
    <property type="project" value="UniProtKB-UniRule"/>
</dbReference>
<dbReference type="InterPro" id="IPR029057">
    <property type="entry name" value="PRTase-like"/>
</dbReference>
<comment type="subunit">
    <text evidence="6">Homodimer.</text>
</comment>
<dbReference type="HAMAP" id="MF_01208">
    <property type="entry name" value="PyrE"/>
    <property type="match status" value="1"/>
</dbReference>
<name>A0A094WGP2_9BACT</name>
<comment type="caution">
    <text evidence="6">Lacks conserved residue(s) required for the propagation of feature annotation.</text>
</comment>
<dbReference type="GO" id="GO:0044205">
    <property type="term" value="P:'de novo' UMP biosynthetic process"/>
    <property type="evidence" value="ECO:0007669"/>
    <property type="project" value="UniProtKB-UniRule"/>
</dbReference>
<dbReference type="GO" id="GO:0004588">
    <property type="term" value="F:orotate phosphoribosyltransferase activity"/>
    <property type="evidence" value="ECO:0007669"/>
    <property type="project" value="UniProtKB-UniRule"/>
</dbReference>
<comment type="pathway">
    <text evidence="1 6">Pyrimidine metabolism; UMP biosynthesis via de novo pathway; UMP from orotate: step 1/2.</text>
</comment>
<dbReference type="Gene3D" id="3.40.50.2020">
    <property type="match status" value="1"/>
</dbReference>
<dbReference type="UniPathway" id="UPA00070">
    <property type="reaction ID" value="UER00119"/>
</dbReference>
<evidence type="ECO:0000313" key="8">
    <source>
        <dbReference type="Proteomes" id="UP000029452"/>
    </source>
</evidence>
<keyword evidence="3 6" id="KW-0328">Glycosyltransferase</keyword>
<evidence type="ECO:0000313" key="7">
    <source>
        <dbReference type="EMBL" id="KGA94827.1"/>
    </source>
</evidence>
<gene>
    <name evidence="6" type="primary">pyrE</name>
    <name evidence="7" type="ORF">LptCag_2261</name>
</gene>
<dbReference type="GO" id="GO:0019856">
    <property type="term" value="P:pyrimidine nucleobase biosynthetic process"/>
    <property type="evidence" value="ECO:0007669"/>
    <property type="project" value="TreeGrafter"/>
</dbReference>
<evidence type="ECO:0000256" key="4">
    <source>
        <dbReference type="ARBA" id="ARBA00022679"/>
    </source>
</evidence>
<dbReference type="InterPro" id="IPR000836">
    <property type="entry name" value="PRTase_dom"/>
</dbReference>
<comment type="function">
    <text evidence="6">Catalyzes the transfer of a ribosyl phosphate group from 5-phosphoribose 1-diphosphate to orotate, leading to the formation of orotidine monophosphate (OMP).</text>
</comment>